<sequence length="206" mass="24647">MKNASVDIRTEENVYKLIRLSDEQYYQLRKNSVPIFEDYGHLISLFMDEDIIYSSFSKMYVSLKALFGESGKYYDDWKGSFSFPFLIHFYKGEEEFGYLINLMNIRSSMEFNLVKLIPADDDRFDRSVLHNPFEEFPREEINYFINYFVGFLTGFFKTTADQYDECFFKTAESNLILFGYNDGDFFDDQYDNEEEFREAIQKLKSE</sequence>
<accession>A0A975BPF9</accession>
<proteinExistence type="predicted"/>
<evidence type="ECO:0000313" key="1">
    <source>
        <dbReference type="EMBL" id="QTA89027.1"/>
    </source>
</evidence>
<dbReference type="KEGG" id="dmm:dnm_050740"/>
<dbReference type="EMBL" id="CP061800">
    <property type="protein sequence ID" value="QTA89027.1"/>
    <property type="molecule type" value="Genomic_DNA"/>
</dbReference>
<keyword evidence="2" id="KW-1185">Reference proteome</keyword>
<dbReference type="RefSeq" id="WP_207683537.1">
    <property type="nucleotide sequence ID" value="NZ_CP061800.1"/>
</dbReference>
<dbReference type="Proteomes" id="UP000663722">
    <property type="component" value="Chromosome"/>
</dbReference>
<reference evidence="1" key="1">
    <citation type="journal article" date="2021" name="Microb. Physiol.">
        <title>Proteogenomic Insights into the Physiology of Marine, Sulfate-Reducing, Filamentous Desulfonema limicola and Desulfonema magnum.</title>
        <authorList>
            <person name="Schnaars V."/>
            <person name="Wohlbrand L."/>
            <person name="Scheve S."/>
            <person name="Hinrichs C."/>
            <person name="Reinhardt R."/>
            <person name="Rabus R."/>
        </authorList>
    </citation>
    <scope>NUCLEOTIDE SEQUENCE</scope>
    <source>
        <strain evidence="1">4be13</strain>
    </source>
</reference>
<dbReference type="AlphaFoldDB" id="A0A975BPF9"/>
<name>A0A975BPF9_9BACT</name>
<evidence type="ECO:0000313" key="2">
    <source>
        <dbReference type="Proteomes" id="UP000663722"/>
    </source>
</evidence>
<organism evidence="1 2">
    <name type="scientific">Desulfonema magnum</name>
    <dbReference type="NCBI Taxonomy" id="45655"/>
    <lineage>
        <taxon>Bacteria</taxon>
        <taxon>Pseudomonadati</taxon>
        <taxon>Thermodesulfobacteriota</taxon>
        <taxon>Desulfobacteria</taxon>
        <taxon>Desulfobacterales</taxon>
        <taxon>Desulfococcaceae</taxon>
        <taxon>Desulfonema</taxon>
    </lineage>
</organism>
<gene>
    <name evidence="1" type="ORF">dnm_050740</name>
</gene>
<protein>
    <submittedName>
        <fullName evidence="1">Uncharacterized protein</fullName>
    </submittedName>
</protein>